<keyword evidence="2" id="KW-0472">Membrane</keyword>
<evidence type="ECO:0000313" key="4">
    <source>
        <dbReference type="EMBL" id="VAX12633.1"/>
    </source>
</evidence>
<evidence type="ECO:0000256" key="1">
    <source>
        <dbReference type="SAM" id="MobiDB-lite"/>
    </source>
</evidence>
<feature type="compositionally biased region" description="Basic and acidic residues" evidence="1">
    <location>
        <begin position="269"/>
        <end position="280"/>
    </location>
</feature>
<dbReference type="InterPro" id="IPR021834">
    <property type="entry name" value="DUF3426"/>
</dbReference>
<proteinExistence type="predicted"/>
<accession>A0A3B1BKH7</accession>
<evidence type="ECO:0000256" key="2">
    <source>
        <dbReference type="SAM" id="Phobius"/>
    </source>
</evidence>
<dbReference type="AlphaFoldDB" id="A0A3B1BKH7"/>
<dbReference type="NCBIfam" id="TIGR02098">
    <property type="entry name" value="MJ0042_CXXC"/>
    <property type="match status" value="1"/>
</dbReference>
<dbReference type="InterPro" id="IPR011723">
    <property type="entry name" value="Znf/thioredoxin_put"/>
</dbReference>
<feature type="region of interest" description="Disordered" evidence="1">
    <location>
        <begin position="166"/>
        <end position="191"/>
    </location>
</feature>
<dbReference type="EMBL" id="UOFZ01000058">
    <property type="protein sequence ID" value="VAX12633.1"/>
    <property type="molecule type" value="Genomic_DNA"/>
</dbReference>
<sequence length="448" mass="50785">MFTCCPECKTCFRITDEQLAMAKGLVRCGHCHQVFNGSESLTETLPDEKLTSPASDNRHEADEHDSSIFAAEFSVPENTRPEHAQIETEDNILSSPGDHFNLPSFSAQDDFIDTFVQDQVAAEDAYQYSDISDALKEEQNIDDIFSDMHQQLELGMAELEKNQPEAGNLDDLATDNNNRNTKKENNALDDELEINQAIDNIFAESDHPRHDDKHDDQEYRLEKEMLAAFGQHAQLDSSSDNIKFEDEAISITAIPRPIDENQVASPQKPSEDELPRRLRDSLAVPEPKKPRLWKTIAGLFLILLLSLALLIQLALFRSIDIIQYIPQARPWLEQFCQYAPCRIHARKDIDKIRILERDIRANPQDKKALLITATIVNQARFSQAYPDIRVTLSDLTGSVVAQRRFSSADYLGKLNSPFLLMKPGIPVHIRIAVLDPGRDAVNFEFQFL</sequence>
<dbReference type="Pfam" id="PF11906">
    <property type="entry name" value="DUF3426"/>
    <property type="match status" value="1"/>
</dbReference>
<keyword evidence="2" id="KW-0812">Transmembrane</keyword>
<feature type="region of interest" description="Disordered" evidence="1">
    <location>
        <begin position="43"/>
        <end position="63"/>
    </location>
</feature>
<feature type="transmembrane region" description="Helical" evidence="2">
    <location>
        <begin position="296"/>
        <end position="316"/>
    </location>
</feature>
<feature type="domain" description="Zinc finger/thioredoxin putative" evidence="3">
    <location>
        <begin position="1"/>
        <end position="36"/>
    </location>
</feature>
<dbReference type="Pfam" id="PF13719">
    <property type="entry name" value="Zn_ribbon_5"/>
    <property type="match status" value="1"/>
</dbReference>
<reference evidence="4" key="1">
    <citation type="submission" date="2018-06" db="EMBL/GenBank/DDBJ databases">
        <authorList>
            <person name="Zhirakovskaya E."/>
        </authorList>
    </citation>
    <scope>NUCLEOTIDE SEQUENCE</scope>
</reference>
<protein>
    <recommendedName>
        <fullName evidence="3">Zinc finger/thioredoxin putative domain-containing protein</fullName>
    </recommendedName>
</protein>
<keyword evidence="2" id="KW-1133">Transmembrane helix</keyword>
<feature type="compositionally biased region" description="Basic and acidic residues" evidence="1">
    <location>
        <begin position="46"/>
        <end position="63"/>
    </location>
</feature>
<feature type="region of interest" description="Disordered" evidence="1">
    <location>
        <begin position="255"/>
        <end position="281"/>
    </location>
</feature>
<evidence type="ECO:0000259" key="3">
    <source>
        <dbReference type="Pfam" id="PF13719"/>
    </source>
</evidence>
<name>A0A3B1BKH7_9ZZZZ</name>
<gene>
    <name evidence="4" type="ORF">MNBD_GAMMA24-171</name>
</gene>
<organism evidence="4">
    <name type="scientific">hydrothermal vent metagenome</name>
    <dbReference type="NCBI Taxonomy" id="652676"/>
    <lineage>
        <taxon>unclassified sequences</taxon>
        <taxon>metagenomes</taxon>
        <taxon>ecological metagenomes</taxon>
    </lineage>
</organism>